<gene>
    <name evidence="3" type="ORF">SAPIO_CDS0288</name>
</gene>
<feature type="chain" id="PRO_5012859144" evidence="2">
    <location>
        <begin position="16"/>
        <end position="217"/>
    </location>
</feature>
<proteinExistence type="predicted"/>
<accession>A0A084GHX7</accession>
<feature type="signal peptide" evidence="2">
    <location>
        <begin position="1"/>
        <end position="15"/>
    </location>
</feature>
<name>A0A084GHX7_PSEDA</name>
<reference evidence="3 4" key="1">
    <citation type="journal article" date="2014" name="Genome Announc.">
        <title>Draft genome sequence of the pathogenic fungus Scedosporium apiospermum.</title>
        <authorList>
            <person name="Vandeputte P."/>
            <person name="Ghamrawi S."/>
            <person name="Rechenmann M."/>
            <person name="Iltis A."/>
            <person name="Giraud S."/>
            <person name="Fleury M."/>
            <person name="Thornton C."/>
            <person name="Delhaes L."/>
            <person name="Meyer W."/>
            <person name="Papon N."/>
            <person name="Bouchara J.P."/>
        </authorList>
    </citation>
    <scope>NUCLEOTIDE SEQUENCE [LARGE SCALE GENOMIC DNA]</scope>
    <source>
        <strain evidence="3 4">IHEM 14462</strain>
    </source>
</reference>
<dbReference type="GeneID" id="27718440"/>
<dbReference type="OrthoDB" id="5409186at2759"/>
<dbReference type="KEGG" id="sapo:SAPIO_CDS0288"/>
<dbReference type="AlphaFoldDB" id="A0A084GHX7"/>
<evidence type="ECO:0000256" key="1">
    <source>
        <dbReference type="SAM" id="MobiDB-lite"/>
    </source>
</evidence>
<sequence length="217" mass="21739">MQLLSTLLFAGAASATVPLLAGQRQALFALRSIVERQGDICVPVPAPATCEKSCGPGNIPCIGFPNCYNPSKGETCCSNGKYCPAGTRCTNAGCCPNELSLEDCGATATLSVIPPPATDTPEPPTSAPESSTPAEPTDSATEAPTDVPTDTPEEPTSTVTDCPEEPTSVPTVPSTSRSGNGTIPTSPPPIPTAGAGQNAQLGVMAIVGGIGAFLVGL</sequence>
<evidence type="ECO:0000256" key="2">
    <source>
        <dbReference type="SAM" id="SignalP"/>
    </source>
</evidence>
<dbReference type="Proteomes" id="UP000028545">
    <property type="component" value="Unassembled WGS sequence"/>
</dbReference>
<dbReference type="HOGENOM" id="CLU_085827_1_0_1"/>
<keyword evidence="4" id="KW-1185">Reference proteome</keyword>
<evidence type="ECO:0000313" key="3">
    <source>
        <dbReference type="EMBL" id="KEZ46939.1"/>
    </source>
</evidence>
<protein>
    <submittedName>
        <fullName evidence="3">Prp 4</fullName>
    </submittedName>
</protein>
<comment type="caution">
    <text evidence="3">The sequence shown here is derived from an EMBL/GenBank/DDBJ whole genome shotgun (WGS) entry which is preliminary data.</text>
</comment>
<dbReference type="RefSeq" id="XP_016646738.1">
    <property type="nucleotide sequence ID" value="XM_016783105.1"/>
</dbReference>
<dbReference type="EMBL" id="JOWA01000011">
    <property type="protein sequence ID" value="KEZ46939.1"/>
    <property type="molecule type" value="Genomic_DNA"/>
</dbReference>
<organism evidence="3 4">
    <name type="scientific">Pseudallescheria apiosperma</name>
    <name type="common">Scedosporium apiospermum</name>
    <dbReference type="NCBI Taxonomy" id="563466"/>
    <lineage>
        <taxon>Eukaryota</taxon>
        <taxon>Fungi</taxon>
        <taxon>Dikarya</taxon>
        <taxon>Ascomycota</taxon>
        <taxon>Pezizomycotina</taxon>
        <taxon>Sordariomycetes</taxon>
        <taxon>Hypocreomycetidae</taxon>
        <taxon>Microascales</taxon>
        <taxon>Microascaceae</taxon>
        <taxon>Scedosporium</taxon>
    </lineage>
</organism>
<dbReference type="VEuPathDB" id="FungiDB:SAPIO_CDS0288"/>
<evidence type="ECO:0000313" key="4">
    <source>
        <dbReference type="Proteomes" id="UP000028545"/>
    </source>
</evidence>
<feature type="compositionally biased region" description="Pro residues" evidence="1">
    <location>
        <begin position="113"/>
        <end position="126"/>
    </location>
</feature>
<dbReference type="OMA" id="GDSCCAN"/>
<feature type="compositionally biased region" description="Low complexity" evidence="1">
    <location>
        <begin position="127"/>
        <end position="184"/>
    </location>
</feature>
<feature type="region of interest" description="Disordered" evidence="1">
    <location>
        <begin position="112"/>
        <end position="196"/>
    </location>
</feature>
<keyword evidence="2" id="KW-0732">Signal</keyword>